<proteinExistence type="predicted"/>
<feature type="domain" description="Tyrosine specific protein phosphatases" evidence="1">
    <location>
        <begin position="91"/>
        <end position="158"/>
    </location>
</feature>
<comment type="caution">
    <text evidence="2">The sequence shown here is derived from an EMBL/GenBank/DDBJ whole genome shotgun (WGS) entry which is preliminary data.</text>
</comment>
<evidence type="ECO:0000313" key="2">
    <source>
        <dbReference type="EMBL" id="KHT64167.1"/>
    </source>
</evidence>
<protein>
    <submittedName>
        <fullName evidence="2">Phosphatase</fullName>
    </submittedName>
</protein>
<dbReference type="RefSeq" id="WP_039460408.1">
    <property type="nucleotide sequence ID" value="NZ_JWLZ01000113.1"/>
</dbReference>
<dbReference type="InterPro" id="IPR016130">
    <property type="entry name" value="Tyr_Pase_AS"/>
</dbReference>
<evidence type="ECO:0000259" key="1">
    <source>
        <dbReference type="PROSITE" id="PS50056"/>
    </source>
</evidence>
<dbReference type="InterPro" id="IPR000387">
    <property type="entry name" value="Tyr_Pase_dom"/>
</dbReference>
<dbReference type="PROSITE" id="PS50056">
    <property type="entry name" value="TYR_PHOSPHATASE_2"/>
    <property type="match status" value="1"/>
</dbReference>
<evidence type="ECO:0000313" key="3">
    <source>
        <dbReference type="Proteomes" id="UP000031278"/>
    </source>
</evidence>
<reference evidence="2 3" key="1">
    <citation type="submission" date="2014-12" db="EMBL/GenBank/DDBJ databases">
        <title>Genome sequencing of Photobacterium gaetbulicola AD005a.</title>
        <authorList>
            <person name="Adrian T.G.S."/>
            <person name="Chan K.G."/>
        </authorList>
    </citation>
    <scope>NUCLEOTIDE SEQUENCE [LARGE SCALE GENOMIC DNA]</scope>
    <source>
        <strain evidence="2 3">AD005a</strain>
    </source>
</reference>
<dbReference type="PROSITE" id="PS00383">
    <property type="entry name" value="TYR_PHOSPHATASE_1"/>
    <property type="match status" value="1"/>
</dbReference>
<dbReference type="EMBL" id="JWLZ01000113">
    <property type="protein sequence ID" value="KHT64167.1"/>
    <property type="molecule type" value="Genomic_DNA"/>
</dbReference>
<dbReference type="AlphaFoldDB" id="A0A0B9H5M9"/>
<dbReference type="Gene3D" id="3.90.190.10">
    <property type="entry name" value="Protein tyrosine phosphatase superfamily"/>
    <property type="match status" value="1"/>
</dbReference>
<dbReference type="InterPro" id="IPR029021">
    <property type="entry name" value="Prot-tyrosine_phosphatase-like"/>
</dbReference>
<dbReference type="SUPFAM" id="SSF52799">
    <property type="entry name" value="(Phosphotyrosine protein) phosphatases II"/>
    <property type="match status" value="1"/>
</dbReference>
<organism evidence="2 3">
    <name type="scientific">Photobacterium gaetbulicola</name>
    <dbReference type="NCBI Taxonomy" id="1295392"/>
    <lineage>
        <taxon>Bacteria</taxon>
        <taxon>Pseudomonadati</taxon>
        <taxon>Pseudomonadota</taxon>
        <taxon>Gammaproteobacteria</taxon>
        <taxon>Vibrionales</taxon>
        <taxon>Vibrionaceae</taxon>
        <taxon>Photobacterium</taxon>
    </lineage>
</organism>
<dbReference type="PANTHER" id="PTHR23339">
    <property type="entry name" value="TYROSINE SPECIFIC PROTEIN PHOSPHATASE AND DUAL SPECIFICITY PROTEIN PHOSPHATASE"/>
    <property type="match status" value="1"/>
</dbReference>
<name>A0A0B9H5M9_9GAMM</name>
<sequence>MSNTHPFWTLPLEDSGKLLLTPCPGTKEVSLHDSLVQLKEAGATAVLTALEPEDLPEGGLEALAEECRGLGMRWFHLPIEDDCAPGAQFDANFPEANKAAQALLDNGDAIAVHCMGGSGRTGLIAARIMLSRGAELNSTIEKIQALRPGAFQRQPHIDYIQQYK</sequence>
<accession>A0A0B9H5M9</accession>
<dbReference type="InterPro" id="IPR050561">
    <property type="entry name" value="PTP"/>
</dbReference>
<gene>
    <name evidence="2" type="ORF">RJ45_07755</name>
</gene>
<dbReference type="Pfam" id="PF22785">
    <property type="entry name" value="Tc-R-P"/>
    <property type="match status" value="1"/>
</dbReference>
<dbReference type="Proteomes" id="UP000031278">
    <property type="component" value="Unassembled WGS sequence"/>
</dbReference>